<feature type="chain" id="PRO_5040964729" evidence="1">
    <location>
        <begin position="27"/>
        <end position="161"/>
    </location>
</feature>
<evidence type="ECO:0000256" key="1">
    <source>
        <dbReference type="SAM" id="SignalP"/>
    </source>
</evidence>
<proteinExistence type="predicted"/>
<comment type="caution">
    <text evidence="2">The sequence shown here is derived from an EMBL/GenBank/DDBJ whole genome shotgun (WGS) entry which is preliminary data.</text>
</comment>
<dbReference type="AlphaFoldDB" id="A0A9W7ZLR8"/>
<organism evidence="2 3">
    <name type="scientific">Mycoemilia scoparia</name>
    <dbReference type="NCBI Taxonomy" id="417184"/>
    <lineage>
        <taxon>Eukaryota</taxon>
        <taxon>Fungi</taxon>
        <taxon>Fungi incertae sedis</taxon>
        <taxon>Zoopagomycota</taxon>
        <taxon>Kickxellomycotina</taxon>
        <taxon>Kickxellomycetes</taxon>
        <taxon>Kickxellales</taxon>
        <taxon>Kickxellaceae</taxon>
        <taxon>Mycoemilia</taxon>
    </lineage>
</organism>
<dbReference type="Proteomes" id="UP001150538">
    <property type="component" value="Unassembled WGS sequence"/>
</dbReference>
<dbReference type="EMBL" id="JANBPU010000465">
    <property type="protein sequence ID" value="KAJ1911294.1"/>
    <property type="molecule type" value="Genomic_DNA"/>
</dbReference>
<keyword evidence="1" id="KW-0732">Signal</keyword>
<accession>A0A9W7ZLR8</accession>
<gene>
    <name evidence="2" type="ORF">H4219_005985</name>
</gene>
<name>A0A9W7ZLR8_9FUNG</name>
<evidence type="ECO:0000313" key="3">
    <source>
        <dbReference type="Proteomes" id="UP001150538"/>
    </source>
</evidence>
<sequence length="161" mass="17613">MKLATFLAIVLSTAVIQIIYLGIAKSDPTPDGTVDFVPPYSTCEVGHAICHPGSDSGFNERNPCPSRRPNFRPNRHPKLHLLLSLANLNHQLISATEIGNANAGFVGIPKGTSHDRYEAFHHLVEITDDANRLDDNPDDAAAFEVIREWFTRAQGSCPNIA</sequence>
<reference evidence="2" key="1">
    <citation type="submission" date="2022-07" db="EMBL/GenBank/DDBJ databases">
        <title>Phylogenomic reconstructions and comparative analyses of Kickxellomycotina fungi.</title>
        <authorList>
            <person name="Reynolds N.K."/>
            <person name="Stajich J.E."/>
            <person name="Barry K."/>
            <person name="Grigoriev I.V."/>
            <person name="Crous P."/>
            <person name="Smith M.E."/>
        </authorList>
    </citation>
    <scope>NUCLEOTIDE SEQUENCE</scope>
    <source>
        <strain evidence="2">NBRC 100468</strain>
    </source>
</reference>
<protein>
    <submittedName>
        <fullName evidence="2">Uncharacterized protein</fullName>
    </submittedName>
</protein>
<keyword evidence="3" id="KW-1185">Reference proteome</keyword>
<feature type="signal peptide" evidence="1">
    <location>
        <begin position="1"/>
        <end position="26"/>
    </location>
</feature>
<evidence type="ECO:0000313" key="2">
    <source>
        <dbReference type="EMBL" id="KAJ1911294.1"/>
    </source>
</evidence>